<reference evidence="1 2" key="1">
    <citation type="submission" date="2019-03" db="EMBL/GenBank/DDBJ databases">
        <authorList>
            <person name="Kim M.K.M."/>
        </authorList>
    </citation>
    <scope>NUCLEOTIDE SEQUENCE [LARGE SCALE GENOMIC DNA]</scope>
    <source>
        <strain evidence="1 2">17J68-12</strain>
    </source>
</reference>
<protein>
    <submittedName>
        <fullName evidence="1">Methyltransferase domain-containing protein</fullName>
    </submittedName>
</protein>
<keyword evidence="1" id="KW-0489">Methyltransferase</keyword>
<dbReference type="PANTHER" id="PTHR14614">
    <property type="entry name" value="HEPATOCELLULAR CARCINOMA-ASSOCIATED ANTIGEN"/>
    <property type="match status" value="1"/>
</dbReference>
<dbReference type="SUPFAM" id="SSF53335">
    <property type="entry name" value="S-adenosyl-L-methionine-dependent methyltransferases"/>
    <property type="match status" value="1"/>
</dbReference>
<keyword evidence="2" id="KW-1185">Reference proteome</keyword>
<dbReference type="Pfam" id="PF10294">
    <property type="entry name" value="Methyltransf_16"/>
    <property type="match status" value="1"/>
</dbReference>
<dbReference type="OrthoDB" id="9784229at2"/>
<accession>A0A4R1B3G3</accession>
<name>A0A4R1B3G3_9BACT</name>
<gene>
    <name evidence="1" type="ORF">EPD60_15310</name>
</gene>
<dbReference type="Gene3D" id="3.40.50.150">
    <property type="entry name" value="Vaccinia Virus protein VP39"/>
    <property type="match status" value="1"/>
</dbReference>
<dbReference type="EMBL" id="SJZI01000050">
    <property type="protein sequence ID" value="TCJ12632.1"/>
    <property type="molecule type" value="Genomic_DNA"/>
</dbReference>
<dbReference type="GO" id="GO:0032259">
    <property type="term" value="P:methylation"/>
    <property type="evidence" value="ECO:0007669"/>
    <property type="project" value="UniProtKB-KW"/>
</dbReference>
<sequence>MAGGLSKRQLRAFLCGMDDIALQRVAVPLGNRSFELLVPEPGGVEARFRRRQEAGEQPELPYWSRIWHSATALAAFLLQRPELIAGKRVLELAAGLGLPGLVAAEAAAAVVVSDYLPEAVDLLERNIAFSGMKNVSARRLDWNALPEDLRADVLLLSDVNYEPAAFAQLLVVIKKFLGQNTAVILATPQRLMAGPFIGQLAPLVRERNDMPVADSIISILLLGK</sequence>
<proteinExistence type="predicted"/>
<dbReference type="InterPro" id="IPR019410">
    <property type="entry name" value="Methyltransf_16"/>
</dbReference>
<organism evidence="1 2">
    <name type="scientific">Flaviaesturariibacter flavus</name>
    <dbReference type="NCBI Taxonomy" id="2502780"/>
    <lineage>
        <taxon>Bacteria</taxon>
        <taxon>Pseudomonadati</taxon>
        <taxon>Bacteroidota</taxon>
        <taxon>Chitinophagia</taxon>
        <taxon>Chitinophagales</taxon>
        <taxon>Chitinophagaceae</taxon>
        <taxon>Flaviaestuariibacter</taxon>
    </lineage>
</organism>
<keyword evidence="1" id="KW-0808">Transferase</keyword>
<dbReference type="PANTHER" id="PTHR14614:SF132">
    <property type="entry name" value="PROTEIN-LYSINE METHYLTRANSFERASE C42C1.13"/>
    <property type="match status" value="1"/>
</dbReference>
<comment type="caution">
    <text evidence="1">The sequence shown here is derived from an EMBL/GenBank/DDBJ whole genome shotgun (WGS) entry which is preliminary data.</text>
</comment>
<dbReference type="GO" id="GO:0008168">
    <property type="term" value="F:methyltransferase activity"/>
    <property type="evidence" value="ECO:0007669"/>
    <property type="project" value="UniProtKB-KW"/>
</dbReference>
<evidence type="ECO:0000313" key="2">
    <source>
        <dbReference type="Proteomes" id="UP000295334"/>
    </source>
</evidence>
<dbReference type="InterPro" id="IPR029063">
    <property type="entry name" value="SAM-dependent_MTases_sf"/>
</dbReference>
<evidence type="ECO:0000313" key="1">
    <source>
        <dbReference type="EMBL" id="TCJ12632.1"/>
    </source>
</evidence>
<dbReference type="AlphaFoldDB" id="A0A4R1B3G3"/>
<dbReference type="Proteomes" id="UP000295334">
    <property type="component" value="Unassembled WGS sequence"/>
</dbReference>